<dbReference type="GeneID" id="9131364"/>
<protein>
    <recommendedName>
        <fullName evidence="5">Heavy-metal chelation domain-containing protein</fullName>
    </recommendedName>
</protein>
<dbReference type="InterPro" id="IPR025251">
    <property type="entry name" value="DUF4213"/>
</dbReference>
<dbReference type="Gene3D" id="3.40.50.11590">
    <property type="match status" value="1"/>
</dbReference>
<reference evidence="3" key="1">
    <citation type="submission" date="2010-04" db="EMBL/GenBank/DDBJ databases">
        <title>Complete sequence of Methanocaldococcus infernus ME.</title>
        <authorList>
            <consortium name="US DOE Joint Genome Institute"/>
            <person name="Lucas S."/>
            <person name="Copeland A."/>
            <person name="Lapidus A."/>
            <person name="Cheng J.-F."/>
            <person name="Bruce D."/>
            <person name="Goodwin L."/>
            <person name="Pitluck S."/>
            <person name="Munk A.C."/>
            <person name="Detter J.C."/>
            <person name="Han C."/>
            <person name="Tapia R."/>
            <person name="Land M."/>
            <person name="Hauser L."/>
            <person name="Kyrpides N."/>
            <person name="Mikhailova N."/>
            <person name="Sieprawska-Lupa M."/>
            <person name="Whitman W.B."/>
            <person name="Woyke T."/>
        </authorList>
    </citation>
    <scope>NUCLEOTIDE SEQUENCE [LARGE SCALE GENOMIC DNA]</scope>
    <source>
        <strain evidence="3">ME</strain>
    </source>
</reference>
<dbReference type="RefSeq" id="WP_013099778.1">
    <property type="nucleotide sequence ID" value="NC_014122.1"/>
</dbReference>
<dbReference type="SUPFAM" id="SSF159713">
    <property type="entry name" value="Dhaf3308-like"/>
    <property type="match status" value="1"/>
</dbReference>
<dbReference type="Pfam" id="PF13938">
    <property type="entry name" value="DUF4213"/>
    <property type="match status" value="1"/>
</dbReference>
<feature type="domain" description="DUF4213" evidence="2">
    <location>
        <begin position="12"/>
        <end position="88"/>
    </location>
</feature>
<evidence type="ECO:0000313" key="3">
    <source>
        <dbReference type="EMBL" id="ADG13032.1"/>
    </source>
</evidence>
<gene>
    <name evidence="3" type="ordered locus">Metin_0362</name>
</gene>
<sequence length="233" mass="26883">MRIKKIVKEVKKISDDFTILDISLCYPYTYSLLEKDGKRSLGLAMLLVEELKHIKEPIEFKDLDDLIEMSNSLNIIERTLGISTINAICQYYIEVSEEDFKRDILEIAKQYKNIGMIGYIKPIYEKLKEKCVVFDRKFRNDEVVSDAFEYNLIPKFDLLIISGTTLINDTIDMILDRAKGETILVGPTAQLLPNMIDVDYLASVKVPEEAIKYLKLGSNYGIFRLGRKYVIKC</sequence>
<evidence type="ECO:0000313" key="4">
    <source>
        <dbReference type="Proteomes" id="UP000002061"/>
    </source>
</evidence>
<keyword evidence="4" id="KW-1185">Reference proteome</keyword>
<dbReference type="AlphaFoldDB" id="D5VR29"/>
<feature type="domain" description="Putative heavy-metal chelation" evidence="1">
    <location>
        <begin position="108"/>
        <end position="230"/>
    </location>
</feature>
<organism evidence="3 4">
    <name type="scientific">Methanocaldococcus infernus (strain DSM 11812 / JCM 15783 / ME)</name>
    <dbReference type="NCBI Taxonomy" id="573063"/>
    <lineage>
        <taxon>Archaea</taxon>
        <taxon>Methanobacteriati</taxon>
        <taxon>Methanobacteriota</taxon>
        <taxon>Methanomada group</taxon>
        <taxon>Methanococci</taxon>
        <taxon>Methanococcales</taxon>
        <taxon>Methanocaldococcaceae</taxon>
        <taxon>Methanocaldococcus</taxon>
    </lineage>
</organism>
<dbReference type="eggNOG" id="arCOG03216">
    <property type="taxonomic scope" value="Archaea"/>
</dbReference>
<evidence type="ECO:0008006" key="5">
    <source>
        <dbReference type="Google" id="ProtNLM"/>
    </source>
</evidence>
<dbReference type="Proteomes" id="UP000002061">
    <property type="component" value="Chromosome"/>
</dbReference>
<dbReference type="Pfam" id="PF04016">
    <property type="entry name" value="DUF364"/>
    <property type="match status" value="1"/>
</dbReference>
<dbReference type="InterPro" id="IPR007161">
    <property type="entry name" value="DUF364"/>
</dbReference>
<evidence type="ECO:0000259" key="2">
    <source>
        <dbReference type="Pfam" id="PF13938"/>
    </source>
</evidence>
<dbReference type="STRING" id="573063.Metin_0362"/>
<accession>D5VR29</accession>
<dbReference type="KEGG" id="mif:Metin_0362"/>
<dbReference type="OrthoDB" id="40399at2157"/>
<dbReference type="EMBL" id="CP002009">
    <property type="protein sequence ID" value="ADG13032.1"/>
    <property type="molecule type" value="Genomic_DNA"/>
</dbReference>
<evidence type="ECO:0000259" key="1">
    <source>
        <dbReference type="Pfam" id="PF04016"/>
    </source>
</evidence>
<dbReference type="HOGENOM" id="CLU_094096_0_0_2"/>
<name>D5VR29_METIM</name>
<proteinExistence type="predicted"/>